<comment type="caution">
    <text evidence="12">The sequence shown here is derived from an EMBL/GenBank/DDBJ whole genome shotgun (WGS) entry which is preliminary data.</text>
</comment>
<keyword evidence="8 9" id="KW-0472">Membrane</keyword>
<dbReference type="GO" id="GO:0005886">
    <property type="term" value="C:plasma membrane"/>
    <property type="evidence" value="ECO:0007669"/>
    <property type="project" value="UniProtKB-SubCell"/>
</dbReference>
<organism evidence="12 13">
    <name type="scientific">Burkholderia pseudomallei</name>
    <name type="common">Pseudomonas pseudomallei</name>
    <dbReference type="NCBI Taxonomy" id="28450"/>
    <lineage>
        <taxon>Bacteria</taxon>
        <taxon>Pseudomonadati</taxon>
        <taxon>Pseudomonadota</taxon>
        <taxon>Betaproteobacteria</taxon>
        <taxon>Burkholderiales</taxon>
        <taxon>Burkholderiaceae</taxon>
        <taxon>Burkholderia</taxon>
        <taxon>pseudomallei group</taxon>
    </lineage>
</organism>
<dbReference type="InterPro" id="IPR010129">
    <property type="entry name" value="T1SS_HlyD"/>
</dbReference>
<dbReference type="PANTHER" id="PTHR30386">
    <property type="entry name" value="MEMBRANE FUSION SUBUNIT OF EMRAB-TOLC MULTIDRUG EFFLUX PUMP"/>
    <property type="match status" value="1"/>
</dbReference>
<comment type="subcellular location">
    <subcellularLocation>
        <location evidence="1 9">Cell inner membrane</location>
        <topology evidence="1 9">Single-pass membrane protein</topology>
    </subcellularLocation>
</comment>
<keyword evidence="6 9" id="KW-0812">Transmembrane</keyword>
<evidence type="ECO:0000256" key="1">
    <source>
        <dbReference type="ARBA" id="ARBA00004377"/>
    </source>
</evidence>
<dbReference type="KEGG" id="but:X994_798"/>
<evidence type="ECO:0000256" key="2">
    <source>
        <dbReference type="ARBA" id="ARBA00009477"/>
    </source>
</evidence>
<evidence type="ECO:0000256" key="6">
    <source>
        <dbReference type="ARBA" id="ARBA00022692"/>
    </source>
</evidence>
<evidence type="ECO:0000256" key="7">
    <source>
        <dbReference type="ARBA" id="ARBA00022989"/>
    </source>
</evidence>
<dbReference type="Proteomes" id="UP000030475">
    <property type="component" value="Unassembled WGS sequence"/>
</dbReference>
<evidence type="ECO:0000313" key="12">
    <source>
        <dbReference type="EMBL" id="KGX06903.1"/>
    </source>
</evidence>
<evidence type="ECO:0000256" key="9">
    <source>
        <dbReference type="RuleBase" id="RU365093"/>
    </source>
</evidence>
<keyword evidence="4 9" id="KW-1003">Cell membrane</keyword>
<proteinExistence type="inferred from homology"/>
<evidence type="ECO:0000259" key="10">
    <source>
        <dbReference type="Pfam" id="PF25994"/>
    </source>
</evidence>
<dbReference type="Pfam" id="PF25994">
    <property type="entry name" value="HH_AprE"/>
    <property type="match status" value="1"/>
</dbReference>
<sequence>MSMKLIAAIFRPFLSLADAVLGYFERHAFEPASPEGRQSWRGSALGLEEASIAPARRAAALIPTVMLALLIVLVLWATFFKIDIIAAGQGKVIPSTTVQQLSTLEGGIVRELLVREGQIVKKGQPLVRLDPVVAQGAVTEQAATREGLMASIARLQAEADGKATPLYPAGLKPEIVSEEEHVRAQRAEALNSTIEVLQQQRAAKQAEAADYRGRIPQYVNNQHLLDDQIQRMLPLVGVGSVAPNEITNLQRERGNLAAQIITTREGAAQASAQIAEASHKIEEKISTFRSEAREELARKQVQLQALEGTLSGKQDILDRTLIRSPVNGIVKTLYITTIGGVASPGKSVIDIVPTNDSLLIEARIQPQDIAYIRVGDDAKVRITAFDSGALGSLDAKVELISPDSQADERSGSLYYKVQVRTHSSVVATQVGDLNILPGMVADVDVITGRRTIMSYILRPIVRGMSRAMSER</sequence>
<dbReference type="NCBIfam" id="TIGR01843">
    <property type="entry name" value="type_I_hlyD"/>
    <property type="match status" value="1"/>
</dbReference>
<dbReference type="PANTHER" id="PTHR30386:SF26">
    <property type="entry name" value="TRANSPORT PROTEIN COMB"/>
    <property type="match status" value="1"/>
</dbReference>
<feature type="domain" description="AprE-like beta-barrel" evidence="11">
    <location>
        <begin position="358"/>
        <end position="448"/>
    </location>
</feature>
<dbReference type="PRINTS" id="PR01490">
    <property type="entry name" value="RTXTOXIND"/>
</dbReference>
<dbReference type="InterPro" id="IPR050739">
    <property type="entry name" value="MFP"/>
</dbReference>
<dbReference type="AlphaFoldDB" id="A0A069B867"/>
<comment type="similarity">
    <text evidence="2 9">Belongs to the membrane fusion protein (MFP) (TC 8.A.1) family.</text>
</comment>
<dbReference type="InterPro" id="IPR006144">
    <property type="entry name" value="Secretion_HlyD_CS"/>
</dbReference>
<dbReference type="InterPro" id="IPR058781">
    <property type="entry name" value="HH_AprE-like"/>
</dbReference>
<feature type="transmembrane region" description="Helical" evidence="9">
    <location>
        <begin position="58"/>
        <end position="79"/>
    </location>
</feature>
<dbReference type="PROSITE" id="PS00543">
    <property type="entry name" value="HLYD_FAMILY"/>
    <property type="match status" value="1"/>
</dbReference>
<dbReference type="GO" id="GO:0009306">
    <property type="term" value="P:protein secretion"/>
    <property type="evidence" value="ECO:0007669"/>
    <property type="project" value="InterPro"/>
</dbReference>
<evidence type="ECO:0000313" key="13">
    <source>
        <dbReference type="Proteomes" id="UP000030475"/>
    </source>
</evidence>
<gene>
    <name evidence="12" type="ORF">Y036_118</name>
</gene>
<dbReference type="OMA" id="EIYYYRV"/>
<evidence type="ECO:0000256" key="8">
    <source>
        <dbReference type="ARBA" id="ARBA00023136"/>
    </source>
</evidence>
<reference evidence="12 13" key="1">
    <citation type="submission" date="2014-08" db="EMBL/GenBank/DDBJ databases">
        <authorList>
            <person name="Bunnell A."/>
            <person name="Chain P.S."/>
            <person name="Chertkov O."/>
            <person name="Currie B.J."/>
            <person name="Daligault H.E."/>
            <person name="Davenport K.W."/>
            <person name="Davis C."/>
            <person name="Gleasner C.D."/>
            <person name="Johnson S.L."/>
            <person name="Kaestli M."/>
            <person name="Koren S."/>
            <person name="Kunde Y.A."/>
            <person name="Mayo M."/>
            <person name="McMurry K.K."/>
            <person name="Price E.P."/>
            <person name="Reitenga K.G."/>
            <person name="Robison R."/>
            <person name="Rosovitz M.J."/>
            <person name="Sarovich D.S."/>
            <person name="Teshima H."/>
        </authorList>
    </citation>
    <scope>NUCLEOTIDE SEQUENCE [LARGE SCALE GENOMIC DNA]</scope>
    <source>
        <strain evidence="12 13">MSHR44</strain>
    </source>
</reference>
<dbReference type="Pfam" id="PF26002">
    <property type="entry name" value="Beta-barrel_AprE"/>
    <property type="match status" value="1"/>
</dbReference>
<dbReference type="InterPro" id="IPR058982">
    <property type="entry name" value="Beta-barrel_AprE"/>
</dbReference>
<dbReference type="OrthoDB" id="9775513at2"/>
<feature type="domain" description="AprE-like long alpha-helical hairpin" evidence="10">
    <location>
        <begin position="138"/>
        <end position="315"/>
    </location>
</feature>
<dbReference type="EMBL" id="JQIM01000010">
    <property type="protein sequence ID" value="KGX06903.1"/>
    <property type="molecule type" value="Genomic_DNA"/>
</dbReference>
<keyword evidence="3 9" id="KW-0813">Transport</keyword>
<evidence type="ECO:0000256" key="5">
    <source>
        <dbReference type="ARBA" id="ARBA00022519"/>
    </source>
</evidence>
<accession>A0A069B867</accession>
<dbReference type="Gene3D" id="2.40.50.100">
    <property type="match status" value="1"/>
</dbReference>
<name>A0A069B867_BURPE</name>
<evidence type="ECO:0000256" key="3">
    <source>
        <dbReference type="ARBA" id="ARBA00022448"/>
    </source>
</evidence>
<protein>
    <recommendedName>
        <fullName evidence="9">Membrane fusion protein (MFP) family protein</fullName>
    </recommendedName>
</protein>
<dbReference type="Gene3D" id="2.40.30.170">
    <property type="match status" value="1"/>
</dbReference>
<evidence type="ECO:0000256" key="4">
    <source>
        <dbReference type="ARBA" id="ARBA00022475"/>
    </source>
</evidence>
<keyword evidence="5 9" id="KW-0997">Cell inner membrane</keyword>
<dbReference type="SUPFAM" id="SSF111369">
    <property type="entry name" value="HlyD-like secretion proteins"/>
    <property type="match status" value="2"/>
</dbReference>
<keyword evidence="7 9" id="KW-1133">Transmembrane helix</keyword>
<evidence type="ECO:0000259" key="11">
    <source>
        <dbReference type="Pfam" id="PF26002"/>
    </source>
</evidence>